<gene>
    <name evidence="2" type="ORF">BD410DRAFT_809144</name>
</gene>
<keyword evidence="3" id="KW-1185">Reference proteome</keyword>
<dbReference type="EMBL" id="ML170287">
    <property type="protein sequence ID" value="TDL15166.1"/>
    <property type="molecule type" value="Genomic_DNA"/>
</dbReference>
<dbReference type="AlphaFoldDB" id="A0A4Y7PJB3"/>
<sequence>MAPSSASWHLRGVFMALSSTSWSLVGIFMAPSSVKISGLRLSTVWMESVGLVHATLPFCSRHEDVAIVPNPAYSPPLKPQELSIGIRKIMKKAWEGIEKPRRSILVEDSQACTNDNLGYGGTWDKSSTTVTSSIAFTIPNQSDDVSANQWRFLSCVRTKRQSLVLTSHLFSGFNKFDHGNTSGSPASTSSLCYGFPDLQAWRKSSSLPRYSPQRHFKLTPSIRGLSLATTHNFRINATLTVTTTVGADLGHPVRHKPVLQDVATVLDLRYSLKTGLQELSTGTHEIVKKDKEVLGELRSSTDGVEDSQDRTAVLDSSPLPEKWHPHKTSRQTSHTHTNQTTSVDTHSLCFNLPPPEVLPNFTLPDIQNTQSKSTPPFKSLSEWGTKSGYKFSTLEDEHSACITAAHTSTTAGRLTFAQTLRTFTHSSQIPSATIATITCPYQTFPHPLATQSHHW</sequence>
<name>A0A4Y7PJB3_9AGAM</name>
<feature type="compositionally biased region" description="Low complexity" evidence="1">
    <location>
        <begin position="330"/>
        <end position="342"/>
    </location>
</feature>
<evidence type="ECO:0000256" key="1">
    <source>
        <dbReference type="SAM" id="MobiDB-lite"/>
    </source>
</evidence>
<feature type="region of interest" description="Disordered" evidence="1">
    <location>
        <begin position="297"/>
        <end position="342"/>
    </location>
</feature>
<evidence type="ECO:0000313" key="2">
    <source>
        <dbReference type="EMBL" id="TDL15166.1"/>
    </source>
</evidence>
<dbReference type="VEuPathDB" id="FungiDB:BD410DRAFT_809144"/>
<protein>
    <submittedName>
        <fullName evidence="2">Uncharacterized protein</fullName>
    </submittedName>
</protein>
<reference evidence="2 3" key="1">
    <citation type="submission" date="2018-06" db="EMBL/GenBank/DDBJ databases">
        <title>A transcriptomic atlas of mushroom development highlights an independent origin of complex multicellularity.</title>
        <authorList>
            <consortium name="DOE Joint Genome Institute"/>
            <person name="Krizsan K."/>
            <person name="Almasi E."/>
            <person name="Merenyi Z."/>
            <person name="Sahu N."/>
            <person name="Viragh M."/>
            <person name="Koszo T."/>
            <person name="Mondo S."/>
            <person name="Kiss B."/>
            <person name="Balint B."/>
            <person name="Kues U."/>
            <person name="Barry K."/>
            <person name="Hegedus J.C."/>
            <person name="Henrissat B."/>
            <person name="Johnson J."/>
            <person name="Lipzen A."/>
            <person name="Ohm R."/>
            <person name="Nagy I."/>
            <person name="Pangilinan J."/>
            <person name="Yan J."/>
            <person name="Xiong Y."/>
            <person name="Grigoriev I.V."/>
            <person name="Hibbett D.S."/>
            <person name="Nagy L.G."/>
        </authorList>
    </citation>
    <scope>NUCLEOTIDE SEQUENCE [LARGE SCALE GENOMIC DNA]</scope>
    <source>
        <strain evidence="2 3">SZMC22713</strain>
    </source>
</reference>
<proteinExistence type="predicted"/>
<dbReference type="Proteomes" id="UP000294933">
    <property type="component" value="Unassembled WGS sequence"/>
</dbReference>
<accession>A0A4Y7PJB3</accession>
<evidence type="ECO:0000313" key="3">
    <source>
        <dbReference type="Proteomes" id="UP000294933"/>
    </source>
</evidence>
<organism evidence="2 3">
    <name type="scientific">Rickenella mellea</name>
    <dbReference type="NCBI Taxonomy" id="50990"/>
    <lineage>
        <taxon>Eukaryota</taxon>
        <taxon>Fungi</taxon>
        <taxon>Dikarya</taxon>
        <taxon>Basidiomycota</taxon>
        <taxon>Agaricomycotina</taxon>
        <taxon>Agaricomycetes</taxon>
        <taxon>Hymenochaetales</taxon>
        <taxon>Rickenellaceae</taxon>
        <taxon>Rickenella</taxon>
    </lineage>
</organism>